<dbReference type="AlphaFoldDB" id="A0A2S1LR34"/>
<dbReference type="GO" id="GO:0009358">
    <property type="term" value="C:polyphosphate kinase complex"/>
    <property type="evidence" value="ECO:0007669"/>
    <property type="project" value="InterPro"/>
</dbReference>
<feature type="binding site" evidence="7">
    <location>
        <position position="372"/>
    </location>
    <ligand>
        <name>Mg(2+)</name>
        <dbReference type="ChEBI" id="CHEBI:18420"/>
    </ligand>
</feature>
<feature type="active site" description="Phosphohistidine intermediate" evidence="7">
    <location>
        <position position="432"/>
    </location>
</feature>
<dbReference type="PIRSF" id="PIRSF015589">
    <property type="entry name" value="PP_kinase"/>
    <property type="match status" value="1"/>
</dbReference>
<gene>
    <name evidence="7" type="primary">ppk</name>
    <name evidence="10" type="ORF">FK004_13610</name>
</gene>
<dbReference type="HAMAP" id="MF_00347">
    <property type="entry name" value="Polyphosphate_kinase"/>
    <property type="match status" value="1"/>
</dbReference>
<accession>A0A2S1LR34</accession>
<proteinExistence type="inferred from homology"/>
<dbReference type="Gene3D" id="1.20.58.310">
    <property type="entry name" value="Polyphosphate kinase N-terminal domain"/>
    <property type="match status" value="1"/>
</dbReference>
<feature type="binding site" evidence="7">
    <location>
        <position position="402"/>
    </location>
    <ligand>
        <name>Mg(2+)</name>
        <dbReference type="ChEBI" id="CHEBI:18420"/>
    </ligand>
</feature>
<dbReference type="InterPro" id="IPR036832">
    <property type="entry name" value="PPK_N_dom_sf"/>
</dbReference>
<dbReference type="InterPro" id="IPR025200">
    <property type="entry name" value="PPK_C_dom2"/>
</dbReference>
<dbReference type="Pfam" id="PF13090">
    <property type="entry name" value="PP_kinase_C"/>
    <property type="match status" value="1"/>
</dbReference>
<evidence type="ECO:0000256" key="7">
    <source>
        <dbReference type="HAMAP-Rule" id="MF_00347"/>
    </source>
</evidence>
<evidence type="ECO:0000313" key="10">
    <source>
        <dbReference type="EMBL" id="AWG26189.1"/>
    </source>
</evidence>
<comment type="PTM">
    <text evidence="7 8">An intermediate of this reaction is the autophosphorylated ppk in which a phosphate is covalently linked to a histidine residue through a N-P bond.</text>
</comment>
<dbReference type="GO" id="GO:0046872">
    <property type="term" value="F:metal ion binding"/>
    <property type="evidence" value="ECO:0007669"/>
    <property type="project" value="UniProtKB-KW"/>
</dbReference>
<feature type="domain" description="PLD phosphodiesterase" evidence="9">
    <location>
        <begin position="589"/>
        <end position="619"/>
    </location>
</feature>
<dbReference type="EC" id="2.7.4.1" evidence="7 8"/>
<dbReference type="InterPro" id="IPR003414">
    <property type="entry name" value="PP_kinase"/>
</dbReference>
<dbReference type="NCBIfam" id="TIGR03705">
    <property type="entry name" value="poly_P_kin"/>
    <property type="match status" value="1"/>
</dbReference>
<dbReference type="InterPro" id="IPR025198">
    <property type="entry name" value="PPK_N_dom"/>
</dbReference>
<dbReference type="KEGG" id="fki:FK004_13610"/>
<reference evidence="10 11" key="1">
    <citation type="submission" date="2017-04" db="EMBL/GenBank/DDBJ databases">
        <title>Complete genome sequence of Flavobacterium kingsejong AJ004.</title>
        <authorList>
            <person name="Lee P.C."/>
        </authorList>
    </citation>
    <scope>NUCLEOTIDE SEQUENCE [LARGE SCALE GENOMIC DNA]</scope>
    <source>
        <strain evidence="10 11">AJ004</strain>
    </source>
</reference>
<keyword evidence="6 7" id="KW-0460">Magnesium</keyword>
<dbReference type="InterPro" id="IPR041108">
    <property type="entry name" value="PP_kinase_C_1"/>
</dbReference>
<dbReference type="SUPFAM" id="SSF140356">
    <property type="entry name" value="PPK N-terminal domain-like"/>
    <property type="match status" value="1"/>
</dbReference>
<dbReference type="Gene3D" id="3.30.870.10">
    <property type="entry name" value="Endonuclease Chain A"/>
    <property type="match status" value="2"/>
</dbReference>
<dbReference type="Pfam" id="PF13089">
    <property type="entry name" value="PP_kinase_N"/>
    <property type="match status" value="1"/>
</dbReference>
<feature type="binding site" evidence="7">
    <location>
        <position position="594"/>
    </location>
    <ligand>
        <name>ATP</name>
        <dbReference type="ChEBI" id="CHEBI:30616"/>
    </ligand>
</feature>
<keyword evidence="5 7" id="KW-0067">ATP-binding</keyword>
<evidence type="ECO:0000256" key="2">
    <source>
        <dbReference type="ARBA" id="ARBA00022679"/>
    </source>
</evidence>
<dbReference type="InterPro" id="IPR024953">
    <property type="entry name" value="PP_kinase_middle"/>
</dbReference>
<keyword evidence="4 7" id="KW-0418">Kinase</keyword>
<dbReference type="GO" id="GO:0006799">
    <property type="term" value="P:polyphosphate biosynthetic process"/>
    <property type="evidence" value="ECO:0007669"/>
    <property type="project" value="UniProtKB-UniRule"/>
</dbReference>
<dbReference type="SUPFAM" id="SSF143724">
    <property type="entry name" value="PHP14-like"/>
    <property type="match status" value="1"/>
</dbReference>
<dbReference type="CDD" id="cd09167">
    <property type="entry name" value="PLDc_EcPPK1_C2_like"/>
    <property type="match status" value="1"/>
</dbReference>
<dbReference type="GO" id="GO:0005524">
    <property type="term" value="F:ATP binding"/>
    <property type="evidence" value="ECO:0007669"/>
    <property type="project" value="UniProtKB-KW"/>
</dbReference>
<dbReference type="PANTHER" id="PTHR30218">
    <property type="entry name" value="POLYPHOSPHATE KINASE"/>
    <property type="match status" value="1"/>
</dbReference>
<keyword evidence="7" id="KW-0479">Metal-binding</keyword>
<feature type="binding site" evidence="7">
    <location>
        <position position="566"/>
    </location>
    <ligand>
        <name>ATP</name>
        <dbReference type="ChEBI" id="CHEBI:30616"/>
    </ligand>
</feature>
<evidence type="ECO:0000256" key="4">
    <source>
        <dbReference type="ARBA" id="ARBA00022777"/>
    </source>
</evidence>
<evidence type="ECO:0000256" key="6">
    <source>
        <dbReference type="ARBA" id="ARBA00022842"/>
    </source>
</evidence>
<protein>
    <recommendedName>
        <fullName evidence="7 8">Polyphosphate kinase</fullName>
        <ecNumber evidence="7 8">2.7.4.1</ecNumber>
    </recommendedName>
    <alternativeName>
        <fullName evidence="7">ATP-polyphosphate phosphotransferase</fullName>
    </alternativeName>
    <alternativeName>
        <fullName evidence="7">Polyphosphoric acid kinase</fullName>
    </alternativeName>
</protein>
<keyword evidence="1 7" id="KW-0597">Phosphoprotein</keyword>
<keyword evidence="11" id="KW-1185">Reference proteome</keyword>
<comment type="cofactor">
    <cofactor evidence="7">
        <name>Mg(2+)</name>
        <dbReference type="ChEBI" id="CHEBI:18420"/>
    </cofactor>
</comment>
<dbReference type="RefSeq" id="WP_108737724.1">
    <property type="nucleotide sequence ID" value="NZ_CP020919.1"/>
</dbReference>
<keyword evidence="2 7" id="KW-0808">Transferase</keyword>
<evidence type="ECO:0000256" key="8">
    <source>
        <dbReference type="RuleBase" id="RU003800"/>
    </source>
</evidence>
<dbReference type="InterPro" id="IPR036830">
    <property type="entry name" value="PP_kinase_middle_dom_sf"/>
</dbReference>
<dbReference type="Gene3D" id="3.30.1840.10">
    <property type="entry name" value="Polyphosphate kinase middle domain"/>
    <property type="match status" value="1"/>
</dbReference>
<comment type="catalytic activity">
    <reaction evidence="7 8">
        <text>[phosphate](n) + ATP = [phosphate](n+1) + ADP</text>
        <dbReference type="Rhea" id="RHEA:19573"/>
        <dbReference type="Rhea" id="RHEA-COMP:9859"/>
        <dbReference type="Rhea" id="RHEA-COMP:14280"/>
        <dbReference type="ChEBI" id="CHEBI:16838"/>
        <dbReference type="ChEBI" id="CHEBI:30616"/>
        <dbReference type="ChEBI" id="CHEBI:456216"/>
        <dbReference type="EC" id="2.7.4.1"/>
    </reaction>
</comment>
<dbReference type="Proteomes" id="UP000244677">
    <property type="component" value="Chromosome"/>
</dbReference>
<evidence type="ECO:0000256" key="5">
    <source>
        <dbReference type="ARBA" id="ARBA00022840"/>
    </source>
</evidence>
<evidence type="ECO:0000259" key="9">
    <source>
        <dbReference type="PROSITE" id="PS50035"/>
    </source>
</evidence>
<evidence type="ECO:0000256" key="3">
    <source>
        <dbReference type="ARBA" id="ARBA00022741"/>
    </source>
</evidence>
<evidence type="ECO:0000313" key="11">
    <source>
        <dbReference type="Proteomes" id="UP000244677"/>
    </source>
</evidence>
<comment type="similarity">
    <text evidence="7 8">Belongs to the polyphosphate kinase 1 (PPK1) family.</text>
</comment>
<comment type="function">
    <text evidence="7 8">Catalyzes the reversible transfer of the terminal phosphate of ATP to form a long-chain polyphosphate (polyP).</text>
</comment>
<dbReference type="SUPFAM" id="SSF56024">
    <property type="entry name" value="Phospholipase D/nuclease"/>
    <property type="match status" value="2"/>
</dbReference>
<dbReference type="InterPro" id="IPR001736">
    <property type="entry name" value="PLipase_D/transphosphatidylase"/>
</dbReference>
<dbReference type="GO" id="GO:0008976">
    <property type="term" value="F:polyphosphate kinase activity"/>
    <property type="evidence" value="ECO:0007669"/>
    <property type="project" value="UniProtKB-UniRule"/>
</dbReference>
<feature type="binding site" evidence="7">
    <location>
        <position position="465"/>
    </location>
    <ligand>
        <name>ATP</name>
        <dbReference type="ChEBI" id="CHEBI:30616"/>
    </ligand>
</feature>
<dbReference type="EMBL" id="CP020919">
    <property type="protein sequence ID" value="AWG26189.1"/>
    <property type="molecule type" value="Genomic_DNA"/>
</dbReference>
<dbReference type="Pfam" id="PF17941">
    <property type="entry name" value="PP_kinase_C_1"/>
    <property type="match status" value="1"/>
</dbReference>
<dbReference type="NCBIfam" id="NF003917">
    <property type="entry name" value="PRK05443.1-1"/>
    <property type="match status" value="1"/>
</dbReference>
<dbReference type="Pfam" id="PF02503">
    <property type="entry name" value="PP_kinase"/>
    <property type="match status" value="1"/>
</dbReference>
<dbReference type="PANTHER" id="PTHR30218:SF0">
    <property type="entry name" value="POLYPHOSPHATE KINASE"/>
    <property type="match status" value="1"/>
</dbReference>
<keyword evidence="3 7" id="KW-0547">Nucleotide-binding</keyword>
<name>A0A2S1LR34_9FLAO</name>
<feature type="binding site" evidence="7">
    <location>
        <position position="54"/>
    </location>
    <ligand>
        <name>ATP</name>
        <dbReference type="ChEBI" id="CHEBI:30616"/>
    </ligand>
</feature>
<dbReference type="OrthoDB" id="9761456at2"/>
<organism evidence="10 11">
    <name type="scientific">Flavobacterium kingsejongi</name>
    <dbReference type="NCBI Taxonomy" id="1678728"/>
    <lineage>
        <taxon>Bacteria</taxon>
        <taxon>Pseudomonadati</taxon>
        <taxon>Bacteroidota</taxon>
        <taxon>Flavobacteriia</taxon>
        <taxon>Flavobacteriales</taxon>
        <taxon>Flavobacteriaceae</taxon>
        <taxon>Flavobacterium</taxon>
    </lineage>
</organism>
<evidence type="ECO:0000256" key="1">
    <source>
        <dbReference type="ARBA" id="ARBA00022553"/>
    </source>
</evidence>
<sequence>MDLTGNKAHTTPEDLFFDRDISWLSFNERVLLEAKAQEVPLFERIKFLSIYSSNLDEFYRVRIPSLMALKKIAQKKVENNTLFQNTLDTIQHIVNQQQKVFGTIMNGLLPELRKEHIHLVYDEPIPAKIHQQVTDYFFTEILSFLQIVQITAATEFFPENNKLYKIVIPQDQEESNAGRIVTIPSDDLPRFFSTEDEGVLYIIFIDDIIKLGLPLVFKNELLSDYNFKVTRDAALELDDEYDESLAEKMEKKIAKRDFSFATRFLFDSRMPAPYLQLLIDCFKLKDATIVLGGPYHNLKDLATLPIHNPKLAYPKITPVPYFLDSNTMLFEKIAERDILLNVPYESYTPVLRFFNEAAINPQVKEIYVTLYRVASDSRIANALISAARNGKKVTVIVELKARFDEANNIKWSKFLKKAGVKIIYSIPSLKVHAKIALVKFSEESALPVLGLLATGNLNENTARFYTDHIIMTPDPKLTHELEKLFRHLGDIKKISKTNKTIFSHLLVAKFNLRDRFIALIDREIENQKRGLAAGITLKMNNLEEKKLIGKLYEASNAGVHINLIIRGICCLIPGVPQMSENIVVHRIIDRYLEHGRIFIFKNNDDPLVYMGSADWMNRNIYNRIEVCFPIYDVDIKEEIMAIVQLQLEDTLKAVLLDSELHNVPFKEAGKGDSAQQKIYEYTTNRKTT</sequence>
<dbReference type="PROSITE" id="PS50035">
    <property type="entry name" value="PLD"/>
    <property type="match status" value="1"/>
</dbReference>